<evidence type="ECO:0000313" key="1">
    <source>
        <dbReference type="EMBL" id="MXV13953.1"/>
    </source>
</evidence>
<sequence length="327" mass="37475">MIEKPFNELTHWEKLWLKITDKSRHRHYLERLKVFRIGKDLRNFAQHNNLLNPEAIRGIAANTRVLNLVHSGNAGDIIYALPTIREIGRLTGLPVHLFLKLYESTLISSHYKHPLGNVMMNDVIAKMMVPLLDTQPYLQKCSLFNGEPIHIDLDAFRKAGLLLDRGNIAAWYNYFTGLKPDLSEKWLDVLPNPAYSDYIVLARSSRYNNPVINYSFLNKYDKLIFVGVDTEYEAIKKQVENIQWQQVTDFIELASIIAGCKLFIGNQSFPFAIAEGLKVPRLLETAVESPNVLPEGGDCFNFCFQEHLEWFTDHLLNGPGSRSDLKS</sequence>
<organism evidence="1 2">
    <name type="scientific">Hufsiella ginkgonis</name>
    <dbReference type="NCBI Taxonomy" id="2695274"/>
    <lineage>
        <taxon>Bacteria</taxon>
        <taxon>Pseudomonadati</taxon>
        <taxon>Bacteroidota</taxon>
        <taxon>Sphingobacteriia</taxon>
        <taxon>Sphingobacteriales</taxon>
        <taxon>Sphingobacteriaceae</taxon>
        <taxon>Hufsiella</taxon>
    </lineage>
</organism>
<dbReference type="AlphaFoldDB" id="A0A7K1XSG5"/>
<dbReference type="Proteomes" id="UP000451233">
    <property type="component" value="Unassembled WGS sequence"/>
</dbReference>
<keyword evidence="2" id="KW-1185">Reference proteome</keyword>
<dbReference type="RefSeq" id="WP_160904967.1">
    <property type="nucleotide sequence ID" value="NZ_WVHS01000001.1"/>
</dbReference>
<accession>A0A7K1XSG5</accession>
<proteinExistence type="predicted"/>
<comment type="caution">
    <text evidence="1">The sequence shown here is derived from an EMBL/GenBank/DDBJ whole genome shotgun (WGS) entry which is preliminary data.</text>
</comment>
<protein>
    <submittedName>
        <fullName evidence="1">Uncharacterized protein</fullName>
    </submittedName>
</protein>
<gene>
    <name evidence="1" type="ORF">GS398_01465</name>
</gene>
<dbReference type="Gene3D" id="3.40.50.2000">
    <property type="entry name" value="Glycogen Phosphorylase B"/>
    <property type="match status" value="1"/>
</dbReference>
<reference evidence="1 2" key="1">
    <citation type="submission" date="2019-11" db="EMBL/GenBank/DDBJ databases">
        <title>Pedobacter sp. HMF7056 Genome sequencing and assembly.</title>
        <authorList>
            <person name="Kang H."/>
            <person name="Kim H."/>
            <person name="Joh K."/>
        </authorList>
    </citation>
    <scope>NUCLEOTIDE SEQUENCE [LARGE SCALE GENOMIC DNA]</scope>
    <source>
        <strain evidence="1 2">HMF7056</strain>
    </source>
</reference>
<dbReference type="EMBL" id="WVHS01000001">
    <property type="protein sequence ID" value="MXV13953.1"/>
    <property type="molecule type" value="Genomic_DNA"/>
</dbReference>
<name>A0A7K1XSG5_9SPHI</name>
<evidence type="ECO:0000313" key="2">
    <source>
        <dbReference type="Proteomes" id="UP000451233"/>
    </source>
</evidence>